<accession>A0AAV7P232</accession>
<protein>
    <submittedName>
        <fullName evidence="2">Uncharacterized protein</fullName>
    </submittedName>
</protein>
<evidence type="ECO:0000256" key="1">
    <source>
        <dbReference type="SAM" id="MobiDB-lite"/>
    </source>
</evidence>
<dbReference type="Proteomes" id="UP001066276">
    <property type="component" value="Chromosome 7"/>
</dbReference>
<evidence type="ECO:0000313" key="2">
    <source>
        <dbReference type="EMBL" id="KAJ1122322.1"/>
    </source>
</evidence>
<sequence length="77" mass="7912">MVAGCLWGARPSAPSPPPFQVANCVYGSTAGRGLSAPVPGRGALRVRAWGRERRAAGRGRAEGVSAECGHPRISGRS</sequence>
<proteinExistence type="predicted"/>
<dbReference type="EMBL" id="JANPWB010000011">
    <property type="protein sequence ID" value="KAJ1122322.1"/>
    <property type="molecule type" value="Genomic_DNA"/>
</dbReference>
<comment type="caution">
    <text evidence="2">The sequence shown here is derived from an EMBL/GenBank/DDBJ whole genome shotgun (WGS) entry which is preliminary data.</text>
</comment>
<keyword evidence="3" id="KW-1185">Reference proteome</keyword>
<evidence type="ECO:0000313" key="3">
    <source>
        <dbReference type="Proteomes" id="UP001066276"/>
    </source>
</evidence>
<organism evidence="2 3">
    <name type="scientific">Pleurodeles waltl</name>
    <name type="common">Iberian ribbed newt</name>
    <dbReference type="NCBI Taxonomy" id="8319"/>
    <lineage>
        <taxon>Eukaryota</taxon>
        <taxon>Metazoa</taxon>
        <taxon>Chordata</taxon>
        <taxon>Craniata</taxon>
        <taxon>Vertebrata</taxon>
        <taxon>Euteleostomi</taxon>
        <taxon>Amphibia</taxon>
        <taxon>Batrachia</taxon>
        <taxon>Caudata</taxon>
        <taxon>Salamandroidea</taxon>
        <taxon>Salamandridae</taxon>
        <taxon>Pleurodelinae</taxon>
        <taxon>Pleurodeles</taxon>
    </lineage>
</organism>
<gene>
    <name evidence="2" type="ORF">NDU88_000815</name>
</gene>
<feature type="region of interest" description="Disordered" evidence="1">
    <location>
        <begin position="55"/>
        <end position="77"/>
    </location>
</feature>
<dbReference type="AlphaFoldDB" id="A0AAV7P232"/>
<reference evidence="2" key="1">
    <citation type="journal article" date="2022" name="bioRxiv">
        <title>Sequencing and chromosome-scale assembly of the giantPleurodeles waltlgenome.</title>
        <authorList>
            <person name="Brown T."/>
            <person name="Elewa A."/>
            <person name="Iarovenko S."/>
            <person name="Subramanian E."/>
            <person name="Araus A.J."/>
            <person name="Petzold A."/>
            <person name="Susuki M."/>
            <person name="Suzuki K.-i.T."/>
            <person name="Hayashi T."/>
            <person name="Toyoda A."/>
            <person name="Oliveira C."/>
            <person name="Osipova E."/>
            <person name="Leigh N.D."/>
            <person name="Simon A."/>
            <person name="Yun M.H."/>
        </authorList>
    </citation>
    <scope>NUCLEOTIDE SEQUENCE</scope>
    <source>
        <strain evidence="2">20211129_DDA</strain>
        <tissue evidence="2">Liver</tissue>
    </source>
</reference>
<name>A0AAV7P232_PLEWA</name>